<evidence type="ECO:0000313" key="1">
    <source>
        <dbReference type="EMBL" id="VDM25861.1"/>
    </source>
</evidence>
<reference evidence="1 2" key="1">
    <citation type="submission" date="2018-11" db="EMBL/GenBank/DDBJ databases">
        <authorList>
            <consortium name="Pathogen Informatics"/>
        </authorList>
    </citation>
    <scope>NUCLEOTIDE SEQUENCE [LARGE SCALE GENOMIC DNA]</scope>
</reference>
<dbReference type="GO" id="GO:0006298">
    <property type="term" value="P:mismatch repair"/>
    <property type="evidence" value="ECO:0007669"/>
    <property type="project" value="InterPro"/>
</dbReference>
<dbReference type="InterPro" id="IPR045076">
    <property type="entry name" value="MutS"/>
</dbReference>
<dbReference type="Proteomes" id="UP000274429">
    <property type="component" value="Unassembled WGS sequence"/>
</dbReference>
<proteinExistence type="predicted"/>
<dbReference type="GO" id="GO:0005524">
    <property type="term" value="F:ATP binding"/>
    <property type="evidence" value="ECO:0007669"/>
    <property type="project" value="InterPro"/>
</dbReference>
<dbReference type="OrthoDB" id="295033at2759"/>
<dbReference type="PANTHER" id="PTHR11361">
    <property type="entry name" value="DNA MISMATCH REPAIR PROTEIN MUTS FAMILY MEMBER"/>
    <property type="match status" value="1"/>
</dbReference>
<organism evidence="1 2">
    <name type="scientific">Hydatigena taeniaeformis</name>
    <name type="common">Feline tapeworm</name>
    <name type="synonym">Taenia taeniaeformis</name>
    <dbReference type="NCBI Taxonomy" id="6205"/>
    <lineage>
        <taxon>Eukaryota</taxon>
        <taxon>Metazoa</taxon>
        <taxon>Spiralia</taxon>
        <taxon>Lophotrochozoa</taxon>
        <taxon>Platyhelminthes</taxon>
        <taxon>Cestoda</taxon>
        <taxon>Eucestoda</taxon>
        <taxon>Cyclophyllidea</taxon>
        <taxon>Taeniidae</taxon>
        <taxon>Hydatigera</taxon>
    </lineage>
</organism>
<accession>A0A3P7ERJ9</accession>
<name>A0A3P7ERJ9_HYDTA</name>
<dbReference type="EMBL" id="UYWX01005648">
    <property type="protein sequence ID" value="VDM25861.1"/>
    <property type="molecule type" value="Genomic_DNA"/>
</dbReference>
<protein>
    <submittedName>
        <fullName evidence="1">Uncharacterized protein</fullName>
    </submittedName>
</protein>
<dbReference type="GO" id="GO:0032301">
    <property type="term" value="C:MutSalpha complex"/>
    <property type="evidence" value="ECO:0007669"/>
    <property type="project" value="TreeGrafter"/>
</dbReference>
<dbReference type="PANTHER" id="PTHR11361:SF35">
    <property type="entry name" value="DNA MISMATCH REPAIR PROTEIN MSH2"/>
    <property type="match status" value="1"/>
</dbReference>
<sequence length="119" mass="13213">MASFIIVKQTIGLTFLAGYLEPLYALGNCTAQLDVVVSLAVAAVSAPKPYVRPHVKAHQPNGSGGIHILDFRHPCLEFQDTVSVIPNDVHLERGNYFLNISEMFDLFKVNFESFFALIF</sequence>
<evidence type="ECO:0000313" key="2">
    <source>
        <dbReference type="Proteomes" id="UP000274429"/>
    </source>
</evidence>
<dbReference type="GO" id="GO:0140664">
    <property type="term" value="F:ATP-dependent DNA damage sensor activity"/>
    <property type="evidence" value="ECO:0007669"/>
    <property type="project" value="InterPro"/>
</dbReference>
<gene>
    <name evidence="1" type="ORF">TTAC_LOCUS4910</name>
</gene>
<dbReference type="GO" id="GO:0006312">
    <property type="term" value="P:mitotic recombination"/>
    <property type="evidence" value="ECO:0007669"/>
    <property type="project" value="TreeGrafter"/>
</dbReference>
<keyword evidence="2" id="KW-1185">Reference proteome</keyword>
<dbReference type="AlphaFoldDB" id="A0A3P7ERJ9"/>
<dbReference type="GO" id="GO:0030983">
    <property type="term" value="F:mismatched DNA binding"/>
    <property type="evidence" value="ECO:0007669"/>
    <property type="project" value="InterPro"/>
</dbReference>